<dbReference type="AlphaFoldDB" id="A0A0F8BI44"/>
<accession>A0A0F8BI44</accession>
<sequence>MAAASPCDPVHTLPRNVVIKTEPEDALLISKQDVLVKREPDVPLVSPVCGLQPLAWSQDHRLAVCTNNSLSLMELVCDVHSSKQELTLHRTSIPVPTEPYKLRVNMHKMFSPLSKARL</sequence>
<feature type="domain" description="Transcription factor IIIC 90kDa subunit N-terminal" evidence="1">
    <location>
        <begin position="56"/>
        <end position="104"/>
    </location>
</feature>
<dbReference type="InterPro" id="IPR024761">
    <property type="entry name" value="TFIIIC_delta_N"/>
</dbReference>
<protein>
    <submittedName>
        <fullName evidence="2">General transcription factor 3C polypeptide 4</fullName>
    </submittedName>
</protein>
<gene>
    <name evidence="2" type="ORF">EH28_00046</name>
</gene>
<proteinExistence type="predicted"/>
<evidence type="ECO:0000313" key="2">
    <source>
        <dbReference type="EMBL" id="KKF09195.1"/>
    </source>
</evidence>
<organism evidence="2">
    <name type="scientific">Larimichthys crocea</name>
    <name type="common">Large yellow croaker</name>
    <name type="synonym">Pseudosciaena crocea</name>
    <dbReference type="NCBI Taxonomy" id="215358"/>
    <lineage>
        <taxon>Eukaryota</taxon>
        <taxon>Metazoa</taxon>
        <taxon>Chordata</taxon>
        <taxon>Craniata</taxon>
        <taxon>Vertebrata</taxon>
        <taxon>Euteleostomi</taxon>
        <taxon>Actinopterygii</taxon>
        <taxon>Neopterygii</taxon>
        <taxon>Teleostei</taxon>
        <taxon>Neoteleostei</taxon>
        <taxon>Acanthomorphata</taxon>
        <taxon>Eupercaria</taxon>
        <taxon>Sciaenidae</taxon>
        <taxon>Larimichthys</taxon>
    </lineage>
</organism>
<reference evidence="2" key="1">
    <citation type="journal article" date="2015" name="PLoS Genet.">
        <title>Genome Sequencing of the Perciform Fish Larimichthys crocea Provides Insights into Molecular and Genetic Mechanisms of Stress Adaptation.</title>
        <authorList>
            <person name="Ao J."/>
            <person name="Mu Y."/>
            <person name="Xiang L.X."/>
            <person name="Fan D."/>
            <person name="Feng M."/>
            <person name="Zhang S."/>
            <person name="Shi Q."/>
            <person name="Zhu L.Y."/>
            <person name="Li T."/>
            <person name="Ding Y."/>
            <person name="Nie L."/>
            <person name="Li Q."/>
            <person name="Dong W.R."/>
            <person name="Jiang L."/>
            <person name="Sun B."/>
            <person name="Zhang X."/>
            <person name="Li M."/>
            <person name="Zhang H.Q."/>
            <person name="Xie S."/>
            <person name="Zhu Y."/>
            <person name="Jiang X."/>
            <person name="Wang X."/>
            <person name="Mu P."/>
            <person name="Chen W."/>
            <person name="Yue Z."/>
            <person name="Wang Z."/>
            <person name="Wang J."/>
            <person name="Shao J.Z."/>
            <person name="Chen X."/>
        </authorList>
    </citation>
    <scope>NUCLEOTIDE SEQUENCE [LARGE SCALE GENOMIC DNA]</scope>
    <source>
        <strain evidence="2">SSNF</strain>
        <tissue evidence="2">Blood</tissue>
    </source>
</reference>
<dbReference type="Pfam" id="PF12657">
    <property type="entry name" value="TFIIIC_delta"/>
    <property type="match status" value="1"/>
</dbReference>
<evidence type="ECO:0000259" key="1">
    <source>
        <dbReference type="Pfam" id="PF12657"/>
    </source>
</evidence>
<dbReference type="EMBL" id="KQ044200">
    <property type="protein sequence ID" value="KKF09195.1"/>
    <property type="molecule type" value="Genomic_DNA"/>
</dbReference>
<name>A0A0F8BI44_LARCR</name>